<dbReference type="AlphaFoldDB" id="A0A919MXI8"/>
<dbReference type="EMBL" id="BOMV01000069">
    <property type="protein sequence ID" value="GIE98948.1"/>
    <property type="molecule type" value="Genomic_DNA"/>
</dbReference>
<name>A0A919MXI8_9ACTN</name>
<reference evidence="1" key="1">
    <citation type="submission" date="2021-01" db="EMBL/GenBank/DDBJ databases">
        <title>Whole genome shotgun sequence of Actinoplanes rishiriensis NBRC 108556.</title>
        <authorList>
            <person name="Komaki H."/>
            <person name="Tamura T."/>
        </authorList>
    </citation>
    <scope>NUCLEOTIDE SEQUENCE</scope>
    <source>
        <strain evidence="1">NBRC 108556</strain>
    </source>
</reference>
<gene>
    <name evidence="1" type="ORF">Ari01nite_64130</name>
</gene>
<accession>A0A919MXI8</accession>
<keyword evidence="2" id="KW-1185">Reference proteome</keyword>
<sequence>MPYRLQFCKDGYDITDQPYCVTDADKVRAWEGAHGDVCLVEVARTPRGRWRITTTDIAAGLPISVYDRRFPSPLDALGYIANRRKQRPVEAECRCGIPGDQCD</sequence>
<dbReference type="Proteomes" id="UP000636960">
    <property type="component" value="Unassembled WGS sequence"/>
</dbReference>
<evidence type="ECO:0000313" key="2">
    <source>
        <dbReference type="Proteomes" id="UP000636960"/>
    </source>
</evidence>
<comment type="caution">
    <text evidence="1">The sequence shown here is derived from an EMBL/GenBank/DDBJ whole genome shotgun (WGS) entry which is preliminary data.</text>
</comment>
<dbReference type="RefSeq" id="WP_203785970.1">
    <property type="nucleotide sequence ID" value="NZ_BOMV01000069.1"/>
</dbReference>
<proteinExistence type="predicted"/>
<evidence type="ECO:0000313" key="1">
    <source>
        <dbReference type="EMBL" id="GIE98948.1"/>
    </source>
</evidence>
<organism evidence="1 2">
    <name type="scientific">Paractinoplanes rishiriensis</name>
    <dbReference type="NCBI Taxonomy" id="1050105"/>
    <lineage>
        <taxon>Bacteria</taxon>
        <taxon>Bacillati</taxon>
        <taxon>Actinomycetota</taxon>
        <taxon>Actinomycetes</taxon>
        <taxon>Micromonosporales</taxon>
        <taxon>Micromonosporaceae</taxon>
        <taxon>Paractinoplanes</taxon>
    </lineage>
</organism>
<protein>
    <submittedName>
        <fullName evidence="1">Uncharacterized protein</fullName>
    </submittedName>
</protein>